<dbReference type="EMBL" id="AP018203">
    <property type="protein sequence ID" value="BAY53816.1"/>
    <property type="molecule type" value="Genomic_DNA"/>
</dbReference>
<keyword evidence="5" id="KW-1185">Reference proteome</keyword>
<name>A0A1Z4JAN4_LEPBY</name>
<evidence type="ECO:0000313" key="5">
    <source>
        <dbReference type="Proteomes" id="UP000217895"/>
    </source>
</evidence>
<keyword evidence="1" id="KW-0175">Coiled coil</keyword>
<protein>
    <submittedName>
        <fullName evidence="4">Uncharacterized protein</fullName>
    </submittedName>
</protein>
<organism evidence="4 5">
    <name type="scientific">Leptolyngbya boryana NIES-2135</name>
    <dbReference type="NCBI Taxonomy" id="1973484"/>
    <lineage>
        <taxon>Bacteria</taxon>
        <taxon>Bacillati</taxon>
        <taxon>Cyanobacteriota</taxon>
        <taxon>Cyanophyceae</taxon>
        <taxon>Leptolyngbyales</taxon>
        <taxon>Leptolyngbyaceae</taxon>
        <taxon>Leptolyngbya group</taxon>
        <taxon>Leptolyngbya</taxon>
    </lineage>
</organism>
<dbReference type="AlphaFoldDB" id="A0A1Z4JAN4"/>
<accession>A0A1Z4JAN4</accession>
<feature type="signal peptide" evidence="3">
    <location>
        <begin position="1"/>
        <end position="23"/>
    </location>
</feature>
<dbReference type="Proteomes" id="UP000217895">
    <property type="component" value="Chromosome"/>
</dbReference>
<keyword evidence="2" id="KW-1133">Transmembrane helix</keyword>
<feature type="coiled-coil region" evidence="1">
    <location>
        <begin position="83"/>
        <end position="110"/>
    </location>
</feature>
<evidence type="ECO:0000256" key="1">
    <source>
        <dbReference type="SAM" id="Coils"/>
    </source>
</evidence>
<sequence length="249" mass="26801">MSSLAKLFVPAALSAGAVFSASAVPLTLYGSQPLAVQFKEERIFEGQLREVATPYLAIAGFLSLGTSLTICAALGWRRAAQNSEFAEAQLLEVEKQLKQKEAQLQNTLMSEAYLADSNLKFFLDEDVPLPTPGVPKLVTPQPAVRSTQGTQPVAAQIQTAVPLHAAQTYLGFSRSTAVAQSTTAPNEADAIAKMQKLQSQLQHIMTEIETIQSTLRVEPASTSTPVSDAPLNHLAQRFQALDPAWVVQK</sequence>
<gene>
    <name evidence="4" type="ORF">NIES2135_06280</name>
</gene>
<keyword evidence="2" id="KW-0472">Membrane</keyword>
<evidence type="ECO:0000256" key="2">
    <source>
        <dbReference type="SAM" id="Phobius"/>
    </source>
</evidence>
<proteinExistence type="predicted"/>
<evidence type="ECO:0000313" key="4">
    <source>
        <dbReference type="EMBL" id="BAY53816.1"/>
    </source>
</evidence>
<reference evidence="4 5" key="1">
    <citation type="submission" date="2017-06" db="EMBL/GenBank/DDBJ databases">
        <title>Genome sequencing of cyanobaciteial culture collection at National Institute for Environmental Studies (NIES).</title>
        <authorList>
            <person name="Hirose Y."/>
            <person name="Shimura Y."/>
            <person name="Fujisawa T."/>
            <person name="Nakamura Y."/>
            <person name="Kawachi M."/>
        </authorList>
    </citation>
    <scope>NUCLEOTIDE SEQUENCE [LARGE SCALE GENOMIC DNA]</scope>
    <source>
        <strain evidence="4 5">NIES-2135</strain>
    </source>
</reference>
<feature type="chain" id="PRO_5011110918" evidence="3">
    <location>
        <begin position="24"/>
        <end position="249"/>
    </location>
</feature>
<keyword evidence="3" id="KW-0732">Signal</keyword>
<evidence type="ECO:0000256" key="3">
    <source>
        <dbReference type="SAM" id="SignalP"/>
    </source>
</evidence>
<feature type="transmembrane region" description="Helical" evidence="2">
    <location>
        <begin position="55"/>
        <end position="76"/>
    </location>
</feature>
<keyword evidence="2" id="KW-0812">Transmembrane</keyword>